<keyword evidence="1" id="KW-0560">Oxidoreductase</keyword>
<organism evidence="2 3">
    <name type="scientific">Calocera viscosa (strain TUFC12733)</name>
    <dbReference type="NCBI Taxonomy" id="1330018"/>
    <lineage>
        <taxon>Eukaryota</taxon>
        <taxon>Fungi</taxon>
        <taxon>Dikarya</taxon>
        <taxon>Basidiomycota</taxon>
        <taxon>Agaricomycotina</taxon>
        <taxon>Dacrymycetes</taxon>
        <taxon>Dacrymycetales</taxon>
        <taxon>Dacrymycetaceae</taxon>
        <taxon>Calocera</taxon>
    </lineage>
</organism>
<reference evidence="2 3" key="1">
    <citation type="journal article" date="2016" name="Mol. Biol. Evol.">
        <title>Comparative Genomics of Early-Diverging Mushroom-Forming Fungi Provides Insights into the Origins of Lignocellulose Decay Capabilities.</title>
        <authorList>
            <person name="Nagy L.G."/>
            <person name="Riley R."/>
            <person name="Tritt A."/>
            <person name="Adam C."/>
            <person name="Daum C."/>
            <person name="Floudas D."/>
            <person name="Sun H."/>
            <person name="Yadav J.S."/>
            <person name="Pangilinan J."/>
            <person name="Larsson K.H."/>
            <person name="Matsuura K."/>
            <person name="Barry K."/>
            <person name="Labutti K."/>
            <person name="Kuo R."/>
            <person name="Ohm R.A."/>
            <person name="Bhattacharya S.S."/>
            <person name="Shirouzu T."/>
            <person name="Yoshinaga Y."/>
            <person name="Martin F.M."/>
            <person name="Grigoriev I.V."/>
            <person name="Hibbett D.S."/>
        </authorList>
    </citation>
    <scope>NUCLEOTIDE SEQUENCE [LARGE SCALE GENOMIC DNA]</scope>
    <source>
        <strain evidence="2 3">TUFC12733</strain>
    </source>
</reference>
<dbReference type="InterPro" id="IPR002347">
    <property type="entry name" value="SDR_fam"/>
</dbReference>
<accession>A0A167JAV8</accession>
<evidence type="ECO:0000313" key="2">
    <source>
        <dbReference type="EMBL" id="KZO93405.1"/>
    </source>
</evidence>
<dbReference type="InterPro" id="IPR036291">
    <property type="entry name" value="NAD(P)-bd_dom_sf"/>
</dbReference>
<dbReference type="PRINTS" id="PR00081">
    <property type="entry name" value="GDHRDH"/>
</dbReference>
<dbReference type="OrthoDB" id="542013at2759"/>
<dbReference type="STRING" id="1330018.A0A167JAV8"/>
<keyword evidence="3" id="KW-1185">Reference proteome</keyword>
<name>A0A167JAV8_CALVF</name>
<dbReference type="PANTHER" id="PTHR43157">
    <property type="entry name" value="PHOSPHATIDYLINOSITOL-GLYCAN BIOSYNTHESIS CLASS F PROTEIN-RELATED"/>
    <property type="match status" value="1"/>
</dbReference>
<evidence type="ECO:0000313" key="3">
    <source>
        <dbReference type="Proteomes" id="UP000076738"/>
    </source>
</evidence>
<sequence length="327" mass="35901">MSRRIPDLPPNTTLQGRSVLITGANSGLGYSAALLCLQLGASPVYLAVRTMAKGNIARSSLLADPIVRKRNPYPVVEVYELDMCRWESVTSFGHKFVGDRSGAAEGLDIAMLNAGLGNTAWELAPTGNEETIQVNHLSTALLALLLLPLLESSTTPEHTARLMIVSSGQHRSSGVESYPPDNINYLASLNEKKNFSVMRTYGLSKLLIIFFLRELSARVNSNKVIINNVCPGMIKTQLPRKAPSWTAPILWALALREANPVEKGASCYVHAVACLGKESHGLWYRRMRLTPYLPFVTTPDGEKTQKRVWNETMQMLEKVVPGISANV</sequence>
<gene>
    <name evidence="2" type="ORF">CALVIDRAFT_566637</name>
</gene>
<dbReference type="Gene3D" id="3.40.50.720">
    <property type="entry name" value="NAD(P)-binding Rossmann-like Domain"/>
    <property type="match status" value="1"/>
</dbReference>
<protein>
    <submittedName>
        <fullName evidence="2">NAD(P)-binding protein</fullName>
    </submittedName>
</protein>
<dbReference type="SUPFAM" id="SSF51735">
    <property type="entry name" value="NAD(P)-binding Rossmann-fold domains"/>
    <property type="match status" value="1"/>
</dbReference>
<proteinExistence type="predicted"/>
<dbReference type="EMBL" id="KV417302">
    <property type="protein sequence ID" value="KZO93405.1"/>
    <property type="molecule type" value="Genomic_DNA"/>
</dbReference>
<dbReference type="Pfam" id="PF00106">
    <property type="entry name" value="adh_short"/>
    <property type="match status" value="2"/>
</dbReference>
<evidence type="ECO:0000256" key="1">
    <source>
        <dbReference type="ARBA" id="ARBA00023002"/>
    </source>
</evidence>
<dbReference type="Proteomes" id="UP000076738">
    <property type="component" value="Unassembled WGS sequence"/>
</dbReference>
<dbReference type="AlphaFoldDB" id="A0A167JAV8"/>
<dbReference type="GO" id="GO:0016491">
    <property type="term" value="F:oxidoreductase activity"/>
    <property type="evidence" value="ECO:0007669"/>
    <property type="project" value="UniProtKB-KW"/>
</dbReference>
<dbReference type="PANTHER" id="PTHR43157:SF31">
    <property type="entry name" value="PHOSPHATIDYLINOSITOL-GLYCAN BIOSYNTHESIS CLASS F PROTEIN"/>
    <property type="match status" value="1"/>
</dbReference>